<dbReference type="EMBL" id="CP001899">
    <property type="protein sequence ID" value="ADC65587.1"/>
    <property type="molecule type" value="Genomic_DNA"/>
</dbReference>
<dbReference type="PANTHER" id="PTHR40438:SF1">
    <property type="entry name" value="PYRUVOYL-DEPENDENT ARGININE DECARBOXYLASE"/>
    <property type="match status" value="1"/>
</dbReference>
<feature type="modified residue" description="Pyruvic acid (Ser)" evidence="6">
    <location>
        <position position="42"/>
    </location>
</feature>
<dbReference type="RefSeq" id="WP_012965930.1">
    <property type="nucleotide sequence ID" value="NC_013849.1"/>
</dbReference>
<dbReference type="OrthoDB" id="30748at2157"/>
<dbReference type="InterPro" id="IPR002724">
    <property type="entry name" value="Pyruvoyl-dep_arg_deCO2ase"/>
</dbReference>
<keyword evidence="2 6" id="KW-0210">Decarboxylase</keyword>
<feature type="chain" id="PRO_5023457199" description="Pyruvoyl-dependent arginine decarboxylase subunit beta" evidence="6">
    <location>
        <begin position="1"/>
        <end position="41"/>
    </location>
</feature>
<feature type="chain" id="PRO_5023457198" description="Pyruvoyl-dependent arginine decarboxylase subunit alpha" evidence="6">
    <location>
        <begin position="42"/>
        <end position="156"/>
    </location>
</feature>
<evidence type="ECO:0000256" key="3">
    <source>
        <dbReference type="ARBA" id="ARBA00023239"/>
    </source>
</evidence>
<comment type="similarity">
    <text evidence="1 6">Belongs to the PdaD family.</text>
</comment>
<gene>
    <name evidence="6" type="primary">pdaD</name>
    <name evidence="7" type="ordered locus">Ferp_1436</name>
</gene>
<protein>
    <recommendedName>
        <fullName evidence="6">Pyruvoyl-dependent arginine decarboxylase</fullName>
        <shortName evidence="6">PvlArgDC</shortName>
        <ecNumber evidence="6">4.1.1.19</ecNumber>
    </recommendedName>
    <component>
        <recommendedName>
            <fullName evidence="6">Pyruvoyl-dependent arginine decarboxylase subunit beta</fullName>
        </recommendedName>
    </component>
    <component>
        <recommendedName>
            <fullName evidence="6">Pyruvoyl-dependent arginine decarboxylase subunit alpha</fullName>
        </recommendedName>
    </component>
</protein>
<dbReference type="KEGG" id="fpl:Ferp_1436"/>
<keyword evidence="8" id="KW-1185">Reference proteome</keyword>
<dbReference type="Pfam" id="PF01862">
    <property type="entry name" value="PvlArgDC"/>
    <property type="match status" value="1"/>
</dbReference>
<proteinExistence type="inferred from homology"/>
<evidence type="ECO:0000313" key="7">
    <source>
        <dbReference type="EMBL" id="ADC65587.1"/>
    </source>
</evidence>
<dbReference type="Proteomes" id="UP000002613">
    <property type="component" value="Chromosome"/>
</dbReference>
<dbReference type="EC" id="4.1.1.19" evidence="6"/>
<dbReference type="GO" id="GO:0008792">
    <property type="term" value="F:arginine decarboxylase activity"/>
    <property type="evidence" value="ECO:0007669"/>
    <property type="project" value="UniProtKB-UniRule"/>
</dbReference>
<dbReference type="HAMAP" id="MF_01404">
    <property type="entry name" value="PvlArgDC"/>
    <property type="match status" value="1"/>
</dbReference>
<dbReference type="STRING" id="589924.Ferp_1436"/>
<dbReference type="InterPro" id="IPR016105">
    <property type="entry name" value="Pyr-dep_his/arg-deCO2ase_sand"/>
</dbReference>
<keyword evidence="4 6" id="KW-0670">Pyruvate</keyword>
<dbReference type="HOGENOM" id="CLU_114389_0_0_2"/>
<sequence length="156" mass="16922">MLKPRKFFLTAGVGFHEDPLVSFELALRDAKIEKFNLVPVSSIIPPDCVRVSLEEGLKELSAGEIVFCVMAKHSSGEEGKKIYAAVGGAKPISGHGYLVEYSGNYSGEDLDSFVRERASYLVETSHGKKPNEVFSISKVAEVKKITTVVAAAVFVI</sequence>
<dbReference type="GO" id="GO:0006527">
    <property type="term" value="P:L-arginine catabolic process"/>
    <property type="evidence" value="ECO:0007669"/>
    <property type="project" value="InterPro"/>
</dbReference>
<feature type="site" description="Cleavage (non-hydrolytic)" evidence="6">
    <location>
        <begin position="41"/>
        <end position="42"/>
    </location>
</feature>
<organism evidence="7 8">
    <name type="scientific">Ferroglobus placidus (strain DSM 10642 / AEDII12DO)</name>
    <dbReference type="NCBI Taxonomy" id="589924"/>
    <lineage>
        <taxon>Archaea</taxon>
        <taxon>Methanobacteriati</taxon>
        <taxon>Methanobacteriota</taxon>
        <taxon>Archaeoglobi</taxon>
        <taxon>Archaeoglobales</taxon>
        <taxon>Archaeoglobaceae</taxon>
        <taxon>Ferroglobus</taxon>
    </lineage>
</organism>
<reference evidence="7 8" key="2">
    <citation type="journal article" date="2011" name="Stand. Genomic Sci.">
        <title>Complete genome sequence of Ferroglobus placidus AEDII12DO.</title>
        <authorList>
            <person name="Anderson I."/>
            <person name="Risso C."/>
            <person name="Holmes D."/>
            <person name="Lucas S."/>
            <person name="Copeland A."/>
            <person name="Lapidus A."/>
            <person name="Cheng J.F."/>
            <person name="Bruce D."/>
            <person name="Goodwin L."/>
            <person name="Pitluck S."/>
            <person name="Saunders E."/>
            <person name="Brettin T."/>
            <person name="Detter J.C."/>
            <person name="Han C."/>
            <person name="Tapia R."/>
            <person name="Larimer F."/>
            <person name="Land M."/>
            <person name="Hauser L."/>
            <person name="Woyke T."/>
            <person name="Lovley D."/>
            <person name="Kyrpides N."/>
            <person name="Ivanova N."/>
        </authorList>
    </citation>
    <scope>NUCLEOTIDE SEQUENCE [LARGE SCALE GENOMIC DNA]</scope>
    <source>
        <strain evidence="8">DSM 10642 / AEDII12DO</strain>
    </source>
</reference>
<evidence type="ECO:0000313" key="8">
    <source>
        <dbReference type="Proteomes" id="UP000002613"/>
    </source>
</evidence>
<keyword evidence="3 6" id="KW-0456">Lyase</keyword>
<name>D3RYM4_FERPA</name>
<dbReference type="SFLD" id="SFLDG01170">
    <property type="entry name" value="Pyruvoyl-dependent_arginine_de"/>
    <property type="match status" value="1"/>
</dbReference>
<reference evidence="8" key="1">
    <citation type="submission" date="2010-02" db="EMBL/GenBank/DDBJ databases">
        <title>Complete sequence of Ferroglobus placidus DSM 10642.</title>
        <authorList>
            <consortium name="US DOE Joint Genome Institute"/>
            <person name="Lucas S."/>
            <person name="Copeland A."/>
            <person name="Lapidus A."/>
            <person name="Cheng J.-F."/>
            <person name="Bruce D."/>
            <person name="Goodwin L."/>
            <person name="Pitluck S."/>
            <person name="Saunders E."/>
            <person name="Brettin T."/>
            <person name="Detter J.C."/>
            <person name="Han C."/>
            <person name="Tapia R."/>
            <person name="Larimer F."/>
            <person name="Land M."/>
            <person name="Hauser L."/>
            <person name="Kyrpides N."/>
            <person name="Ivanova N."/>
            <person name="Holmes D."/>
            <person name="Lovley D."/>
            <person name="Kyrpides N."/>
            <person name="Anderson I.J."/>
            <person name="Woyke T."/>
        </authorList>
    </citation>
    <scope>NUCLEOTIDE SEQUENCE [LARGE SCALE GENOMIC DNA]</scope>
    <source>
        <strain evidence="8">DSM 10642 / AEDII12DO</strain>
    </source>
</reference>
<dbReference type="GeneID" id="8778955"/>
<evidence type="ECO:0000256" key="5">
    <source>
        <dbReference type="ARBA" id="ARBA00049309"/>
    </source>
</evidence>
<evidence type="ECO:0000256" key="1">
    <source>
        <dbReference type="ARBA" id="ARBA00007412"/>
    </source>
</evidence>
<dbReference type="AlphaFoldDB" id="D3RYM4"/>
<dbReference type="SFLD" id="SFLDS00055">
    <property type="entry name" value="Pyruvoyl-Dependent_Histidine/A"/>
    <property type="match status" value="1"/>
</dbReference>
<dbReference type="InterPro" id="IPR016104">
    <property type="entry name" value="Pyr-dep_his/arg-deCO2ase"/>
</dbReference>
<dbReference type="PaxDb" id="589924-Ferp_1436"/>
<comment type="catalytic activity">
    <reaction evidence="5 6">
        <text>L-arginine + H(+) = agmatine + CO2</text>
        <dbReference type="Rhea" id="RHEA:17641"/>
        <dbReference type="ChEBI" id="CHEBI:15378"/>
        <dbReference type="ChEBI" id="CHEBI:16526"/>
        <dbReference type="ChEBI" id="CHEBI:32682"/>
        <dbReference type="ChEBI" id="CHEBI:58145"/>
        <dbReference type="EC" id="4.1.1.19"/>
    </reaction>
</comment>
<comment type="cofactor">
    <cofactor evidence="6">
        <name>pyruvate</name>
        <dbReference type="ChEBI" id="CHEBI:15361"/>
    </cofactor>
    <text evidence="6">Binds 1 pyruvoyl group covalently per subunit.</text>
</comment>
<evidence type="ECO:0000256" key="4">
    <source>
        <dbReference type="ARBA" id="ARBA00023317"/>
    </source>
</evidence>
<dbReference type="NCBIfam" id="TIGR00286">
    <property type="entry name" value="pyruvoyl-dependent arginine decarboxylase"/>
    <property type="match status" value="1"/>
</dbReference>
<dbReference type="PANTHER" id="PTHR40438">
    <property type="entry name" value="PYRUVOYL-DEPENDENT ARGININE DECARBOXYLASE"/>
    <property type="match status" value="1"/>
</dbReference>
<accession>D3RYM4</accession>
<dbReference type="SUPFAM" id="SSF56271">
    <property type="entry name" value="Pyruvoyl-dependent histidine and arginine decarboxylases"/>
    <property type="match status" value="1"/>
</dbReference>
<evidence type="ECO:0000256" key="2">
    <source>
        <dbReference type="ARBA" id="ARBA00022793"/>
    </source>
</evidence>
<dbReference type="eggNOG" id="arCOG04490">
    <property type="taxonomic scope" value="Archaea"/>
</dbReference>
<dbReference type="PIRSF" id="PIRSF005216">
    <property type="entry name" value="Pyruvoyl-dep_arg_deCO2ase"/>
    <property type="match status" value="1"/>
</dbReference>
<evidence type="ECO:0000256" key="6">
    <source>
        <dbReference type="HAMAP-Rule" id="MF_01404"/>
    </source>
</evidence>
<dbReference type="Gene3D" id="3.50.20.10">
    <property type="entry name" value="Pyruvoyl-Dependent Histidine Decarboxylase, subunit B"/>
    <property type="match status" value="1"/>
</dbReference>